<dbReference type="Proteomes" id="UP000720189">
    <property type="component" value="Unassembled WGS sequence"/>
</dbReference>
<dbReference type="RefSeq" id="XP_046046296.1">
    <property type="nucleotide sequence ID" value="XM_046188229.1"/>
</dbReference>
<evidence type="ECO:0000313" key="2">
    <source>
        <dbReference type="Proteomes" id="UP000720189"/>
    </source>
</evidence>
<keyword evidence="2" id="KW-1185">Reference proteome</keyword>
<dbReference type="AlphaFoldDB" id="A0A9P9GLL7"/>
<organism evidence="1 2">
    <name type="scientific">Fusarium redolens</name>
    <dbReference type="NCBI Taxonomy" id="48865"/>
    <lineage>
        <taxon>Eukaryota</taxon>
        <taxon>Fungi</taxon>
        <taxon>Dikarya</taxon>
        <taxon>Ascomycota</taxon>
        <taxon>Pezizomycotina</taxon>
        <taxon>Sordariomycetes</taxon>
        <taxon>Hypocreomycetidae</taxon>
        <taxon>Hypocreales</taxon>
        <taxon>Nectriaceae</taxon>
        <taxon>Fusarium</taxon>
        <taxon>Fusarium redolens species complex</taxon>
    </lineage>
</organism>
<dbReference type="EMBL" id="JAGMUX010000013">
    <property type="protein sequence ID" value="KAH7240782.1"/>
    <property type="molecule type" value="Genomic_DNA"/>
</dbReference>
<dbReference type="OrthoDB" id="3204049at2759"/>
<accession>A0A9P9GLL7</accession>
<reference evidence="1" key="1">
    <citation type="journal article" date="2021" name="Nat. Commun.">
        <title>Genetic determinants of endophytism in the Arabidopsis root mycobiome.</title>
        <authorList>
            <person name="Mesny F."/>
            <person name="Miyauchi S."/>
            <person name="Thiergart T."/>
            <person name="Pickel B."/>
            <person name="Atanasova L."/>
            <person name="Karlsson M."/>
            <person name="Huettel B."/>
            <person name="Barry K.W."/>
            <person name="Haridas S."/>
            <person name="Chen C."/>
            <person name="Bauer D."/>
            <person name="Andreopoulos W."/>
            <person name="Pangilinan J."/>
            <person name="LaButti K."/>
            <person name="Riley R."/>
            <person name="Lipzen A."/>
            <person name="Clum A."/>
            <person name="Drula E."/>
            <person name="Henrissat B."/>
            <person name="Kohler A."/>
            <person name="Grigoriev I.V."/>
            <person name="Martin F.M."/>
            <person name="Hacquard S."/>
        </authorList>
    </citation>
    <scope>NUCLEOTIDE SEQUENCE</scope>
    <source>
        <strain evidence="1">MPI-CAGE-AT-0023</strain>
    </source>
</reference>
<comment type="caution">
    <text evidence="1">The sequence shown here is derived from an EMBL/GenBank/DDBJ whole genome shotgun (WGS) entry which is preliminary data.</text>
</comment>
<protein>
    <submittedName>
        <fullName evidence="1">Uncharacterized protein</fullName>
    </submittedName>
</protein>
<sequence length="332" mass="36710">MHLDHKIPWHLIAPHFSLTPADQVANYSLAALGLPEQKAAVSHFNRVFLVTIREFSDTEITKIDPTQISGKLFSDGVLNFAERHFGLGPHEDNSALHNPLNSSHEDLEYWKRRAKDPDSEGDPCYSTADADLADAAKMLVIVAAMADDKPTRREALSALVRLSNEVPLSDLRGLHWGHAFGLDLVASVALQMYIFLNLIEAVKSRGAEQVPLLSVEQLLSFLSNHALENYDFPAQNIPHRAFWHSLGVTESWAAGRHKGTLQGDRAVIDPLADGSDEAHQKAREGLKKYLKDFGTSQLPMNESTLQYRLNSKAEGDIPTSDGKLCDKCLAMS</sequence>
<name>A0A9P9GLL7_FUSRE</name>
<evidence type="ECO:0000313" key="1">
    <source>
        <dbReference type="EMBL" id="KAH7240782.1"/>
    </source>
</evidence>
<dbReference type="GeneID" id="70218183"/>
<gene>
    <name evidence="1" type="ORF">BKA55DRAFT_517940</name>
</gene>
<proteinExistence type="predicted"/>